<keyword evidence="1" id="KW-1185">Reference proteome</keyword>
<dbReference type="WBParaSite" id="Pan_g14030.t1">
    <property type="protein sequence ID" value="Pan_g14030.t1"/>
    <property type="gene ID" value="Pan_g14030"/>
</dbReference>
<evidence type="ECO:0000313" key="1">
    <source>
        <dbReference type="Proteomes" id="UP000492821"/>
    </source>
</evidence>
<proteinExistence type="predicted"/>
<protein>
    <submittedName>
        <fullName evidence="2">Uncharacterized protein</fullName>
    </submittedName>
</protein>
<reference evidence="2" key="2">
    <citation type="submission" date="2020-10" db="UniProtKB">
        <authorList>
            <consortium name="WormBaseParasite"/>
        </authorList>
    </citation>
    <scope>IDENTIFICATION</scope>
</reference>
<dbReference type="Proteomes" id="UP000492821">
    <property type="component" value="Unassembled WGS sequence"/>
</dbReference>
<name>A0A7E4UXP3_PANRE</name>
<organism evidence="1 2">
    <name type="scientific">Panagrellus redivivus</name>
    <name type="common">Microworm</name>
    <dbReference type="NCBI Taxonomy" id="6233"/>
    <lineage>
        <taxon>Eukaryota</taxon>
        <taxon>Metazoa</taxon>
        <taxon>Ecdysozoa</taxon>
        <taxon>Nematoda</taxon>
        <taxon>Chromadorea</taxon>
        <taxon>Rhabditida</taxon>
        <taxon>Tylenchina</taxon>
        <taxon>Panagrolaimomorpha</taxon>
        <taxon>Panagrolaimoidea</taxon>
        <taxon>Panagrolaimidae</taxon>
        <taxon>Panagrellus</taxon>
    </lineage>
</organism>
<accession>A0A7E4UXP3</accession>
<sequence length="86" mass="9763">MPCIQVAYSSSGTDSQRPEALRCRRQLAPKHGTFGLESASRRDSNIGSVARWHAKERKDELLQTAVVGRRSALRRERQTTHIRFGE</sequence>
<reference evidence="1" key="1">
    <citation type="journal article" date="2013" name="Genetics">
        <title>The draft genome and transcriptome of Panagrellus redivivus are shaped by the harsh demands of a free-living lifestyle.</title>
        <authorList>
            <person name="Srinivasan J."/>
            <person name="Dillman A.R."/>
            <person name="Macchietto M.G."/>
            <person name="Heikkinen L."/>
            <person name="Lakso M."/>
            <person name="Fracchia K.M."/>
            <person name="Antoshechkin I."/>
            <person name="Mortazavi A."/>
            <person name="Wong G."/>
            <person name="Sternberg P.W."/>
        </authorList>
    </citation>
    <scope>NUCLEOTIDE SEQUENCE [LARGE SCALE GENOMIC DNA]</scope>
    <source>
        <strain evidence="1">MT8872</strain>
    </source>
</reference>
<dbReference type="AlphaFoldDB" id="A0A7E4UXP3"/>
<evidence type="ECO:0000313" key="2">
    <source>
        <dbReference type="WBParaSite" id="Pan_g14030.t1"/>
    </source>
</evidence>